<organism evidence="1 2">
    <name type="scientific">Stylosanthes scabra</name>
    <dbReference type="NCBI Taxonomy" id="79078"/>
    <lineage>
        <taxon>Eukaryota</taxon>
        <taxon>Viridiplantae</taxon>
        <taxon>Streptophyta</taxon>
        <taxon>Embryophyta</taxon>
        <taxon>Tracheophyta</taxon>
        <taxon>Spermatophyta</taxon>
        <taxon>Magnoliopsida</taxon>
        <taxon>eudicotyledons</taxon>
        <taxon>Gunneridae</taxon>
        <taxon>Pentapetalae</taxon>
        <taxon>rosids</taxon>
        <taxon>fabids</taxon>
        <taxon>Fabales</taxon>
        <taxon>Fabaceae</taxon>
        <taxon>Papilionoideae</taxon>
        <taxon>50 kb inversion clade</taxon>
        <taxon>dalbergioids sensu lato</taxon>
        <taxon>Dalbergieae</taxon>
        <taxon>Pterocarpus clade</taxon>
        <taxon>Stylosanthes</taxon>
    </lineage>
</organism>
<dbReference type="EMBL" id="JASCZI010121933">
    <property type="protein sequence ID" value="MED6163341.1"/>
    <property type="molecule type" value="Genomic_DNA"/>
</dbReference>
<name>A0ABU6UQG4_9FABA</name>
<protein>
    <submittedName>
        <fullName evidence="1">Uncharacterized protein</fullName>
    </submittedName>
</protein>
<dbReference type="Proteomes" id="UP001341840">
    <property type="component" value="Unassembled WGS sequence"/>
</dbReference>
<proteinExistence type="predicted"/>
<gene>
    <name evidence="1" type="ORF">PIB30_078922</name>
</gene>
<evidence type="ECO:0000313" key="2">
    <source>
        <dbReference type="Proteomes" id="UP001341840"/>
    </source>
</evidence>
<sequence>MAAILHRVYDKAYVEMQKFKAKEKEGKTIITHEEGSLNEINELQSPARVRSRRRPKKKLGSNLEKQIASAFNKKKRKALSEVTAADENSRLVQSQNFLFY</sequence>
<evidence type="ECO:0000313" key="1">
    <source>
        <dbReference type="EMBL" id="MED6163341.1"/>
    </source>
</evidence>
<comment type="caution">
    <text evidence="1">The sequence shown here is derived from an EMBL/GenBank/DDBJ whole genome shotgun (WGS) entry which is preliminary data.</text>
</comment>
<keyword evidence="2" id="KW-1185">Reference proteome</keyword>
<accession>A0ABU6UQG4</accession>
<reference evidence="1 2" key="1">
    <citation type="journal article" date="2023" name="Plants (Basel)">
        <title>Bridging the Gap: Combining Genomics and Transcriptomics Approaches to Understand Stylosanthes scabra, an Orphan Legume from the Brazilian Caatinga.</title>
        <authorList>
            <person name="Ferreira-Neto J.R.C."/>
            <person name="da Silva M.D."/>
            <person name="Binneck E."/>
            <person name="de Melo N.F."/>
            <person name="da Silva R.H."/>
            <person name="de Melo A.L.T.M."/>
            <person name="Pandolfi V."/>
            <person name="Bustamante F.O."/>
            <person name="Brasileiro-Vidal A.C."/>
            <person name="Benko-Iseppon A.M."/>
        </authorList>
    </citation>
    <scope>NUCLEOTIDE SEQUENCE [LARGE SCALE GENOMIC DNA]</scope>
    <source>
        <tissue evidence="1">Leaves</tissue>
    </source>
</reference>